<sequence length="174" mass="19603">MLVGPLSLSHSKIWTYVPDLPDRRACQIISSHTFIARPPRERQELTIQDCTPAPTTRKTRRDEARPSPDVNTKYQGVTHGSFPTSKRAADVGLVIPVEVELMDRHVSLFGRVDPGGRRKTGRSYISHRISASITGHQPRGVGIACRQLLGQLFRIHLNMSLRQDAVQVIIYYRP</sequence>
<keyword evidence="3" id="KW-1185">Reference proteome</keyword>
<proteinExistence type="predicted"/>
<evidence type="ECO:0000256" key="1">
    <source>
        <dbReference type="SAM" id="MobiDB-lite"/>
    </source>
</evidence>
<reference evidence="2 3" key="1">
    <citation type="submission" date="2016-10" db="EMBL/GenBank/DDBJ databases">
        <title>Draft genome sequence of Coniochaeta ligniaria NRRL30616, a lignocellulolytic fungus for bioabatement of inhibitors in plant biomass hydrolysates.</title>
        <authorList>
            <consortium name="DOE Joint Genome Institute"/>
            <person name="Jimenez D.J."/>
            <person name="Hector R.E."/>
            <person name="Riley R."/>
            <person name="Sun H."/>
            <person name="Grigoriev I.V."/>
            <person name="Van Elsas J.D."/>
            <person name="Nichols N.N."/>
        </authorList>
    </citation>
    <scope>NUCLEOTIDE SEQUENCE [LARGE SCALE GENOMIC DNA]</scope>
    <source>
        <strain evidence="2 3">NRRL 30616</strain>
    </source>
</reference>
<feature type="compositionally biased region" description="Polar residues" evidence="1">
    <location>
        <begin position="45"/>
        <end position="56"/>
    </location>
</feature>
<name>A0A1J7IUZ4_9PEZI</name>
<accession>A0A1J7IUZ4</accession>
<organism evidence="2 3">
    <name type="scientific">Coniochaeta ligniaria NRRL 30616</name>
    <dbReference type="NCBI Taxonomy" id="1408157"/>
    <lineage>
        <taxon>Eukaryota</taxon>
        <taxon>Fungi</taxon>
        <taxon>Dikarya</taxon>
        <taxon>Ascomycota</taxon>
        <taxon>Pezizomycotina</taxon>
        <taxon>Sordariomycetes</taxon>
        <taxon>Sordariomycetidae</taxon>
        <taxon>Coniochaetales</taxon>
        <taxon>Coniochaetaceae</taxon>
        <taxon>Coniochaeta</taxon>
    </lineage>
</organism>
<protein>
    <submittedName>
        <fullName evidence="2">Uncharacterized protein</fullName>
    </submittedName>
</protein>
<dbReference type="Proteomes" id="UP000182658">
    <property type="component" value="Unassembled WGS sequence"/>
</dbReference>
<dbReference type="EMBL" id="KV875096">
    <property type="protein sequence ID" value="OIW31003.1"/>
    <property type="molecule type" value="Genomic_DNA"/>
</dbReference>
<feature type="region of interest" description="Disordered" evidence="1">
    <location>
        <begin position="40"/>
        <end position="81"/>
    </location>
</feature>
<dbReference type="InParanoid" id="A0A1J7IUZ4"/>
<gene>
    <name evidence="2" type="ORF">CONLIGDRAFT_296467</name>
</gene>
<evidence type="ECO:0000313" key="2">
    <source>
        <dbReference type="EMBL" id="OIW31003.1"/>
    </source>
</evidence>
<dbReference type="AlphaFoldDB" id="A0A1J7IUZ4"/>
<evidence type="ECO:0000313" key="3">
    <source>
        <dbReference type="Proteomes" id="UP000182658"/>
    </source>
</evidence>